<dbReference type="PANTHER" id="PTHR33434">
    <property type="entry name" value="DEGV DOMAIN-CONTAINING PROTEIN DR_1986-RELATED"/>
    <property type="match status" value="1"/>
</dbReference>
<dbReference type="EMBL" id="FO681348">
    <property type="protein sequence ID" value="CCV66132.1"/>
    <property type="molecule type" value="Genomic_DNA"/>
</dbReference>
<dbReference type="STRING" id="61635.BN85311110"/>
<dbReference type="Gene3D" id="3.30.1180.10">
    <property type="match status" value="1"/>
</dbReference>
<dbReference type="InterPro" id="IPR003797">
    <property type="entry name" value="DegV"/>
</dbReference>
<protein>
    <submittedName>
        <fullName evidence="3">DegV family protein</fullName>
    </submittedName>
</protein>
<evidence type="ECO:0000313" key="3">
    <source>
        <dbReference type="EMBL" id="CCV66132.1"/>
    </source>
</evidence>
<dbReference type="Gene3D" id="3.40.50.10170">
    <property type="match status" value="1"/>
</dbReference>
<dbReference type="OrthoDB" id="9780660at2"/>
<sequence length="290" mass="32058">MNKFVIVTDSSTDLPNDVAVSLNLEVLPLKFIFGEDVFPNYLDNRSMEPKAFYDRIRQGELPTTSQINVSDYEEALSPILESGKDVLILAFSSALSGTYNSARIAKEELEKKYPKRKIALVDTKAASLGEGLIVYLAAQEASKGKSLEEVFKYVETIKLNVAHWFTVNDISHLKRGGRISGVAAFVAKAININPVLHVDNEGRLISRMKVVGRKKAVMSLFHKMKETYDPSLSKTVFISHGDDLEQALHLKEMIEKELDATVEIVNFVGPVIGAHSGPGTIALFFLATSR</sequence>
<keyword evidence="2" id="KW-0446">Lipid-binding</keyword>
<proteinExistence type="predicted"/>
<comment type="function">
    <text evidence="1">May bind long-chain fatty acids, such as palmitate, and may play a role in lipid transport or fatty acid metabolism.</text>
</comment>
<evidence type="ECO:0000256" key="1">
    <source>
        <dbReference type="ARBA" id="ARBA00003238"/>
    </source>
</evidence>
<dbReference type="InterPro" id="IPR050270">
    <property type="entry name" value="DegV_domain_contain"/>
</dbReference>
<accession>U4KNZ3</accession>
<dbReference type="PANTHER" id="PTHR33434:SF3">
    <property type="entry name" value="DEGV DOMAIN-CONTAINING PROTEIN YITS"/>
    <property type="match status" value="1"/>
</dbReference>
<keyword evidence="4" id="KW-1185">Reference proteome</keyword>
<evidence type="ECO:0000256" key="2">
    <source>
        <dbReference type="ARBA" id="ARBA00023121"/>
    </source>
</evidence>
<dbReference type="InterPro" id="IPR043168">
    <property type="entry name" value="DegV_C"/>
</dbReference>
<organism evidence="3 4">
    <name type="scientific">Acholeplasma brassicae</name>
    <dbReference type="NCBI Taxonomy" id="61635"/>
    <lineage>
        <taxon>Bacteria</taxon>
        <taxon>Bacillati</taxon>
        <taxon>Mycoplasmatota</taxon>
        <taxon>Mollicutes</taxon>
        <taxon>Acholeplasmatales</taxon>
        <taxon>Acholeplasmataceae</taxon>
        <taxon>Acholeplasma</taxon>
    </lineage>
</organism>
<name>U4KNZ3_9MOLU</name>
<dbReference type="HOGENOM" id="CLU_048251_4_1_14"/>
<gene>
    <name evidence="3" type="ORF">BN85311110</name>
</gene>
<dbReference type="AlphaFoldDB" id="U4KNZ3"/>
<dbReference type="Pfam" id="PF02645">
    <property type="entry name" value="DegV"/>
    <property type="match status" value="1"/>
</dbReference>
<dbReference type="NCBIfam" id="TIGR00762">
    <property type="entry name" value="DegV"/>
    <property type="match status" value="1"/>
</dbReference>
<dbReference type="Proteomes" id="UP000032737">
    <property type="component" value="Chromosome"/>
</dbReference>
<dbReference type="GO" id="GO:0008289">
    <property type="term" value="F:lipid binding"/>
    <property type="evidence" value="ECO:0007669"/>
    <property type="project" value="UniProtKB-KW"/>
</dbReference>
<reference evidence="3 4" key="1">
    <citation type="journal article" date="2013" name="J. Mol. Microbiol. Biotechnol.">
        <title>Analysis of the Complete Genomes of Acholeplasma brassicae , A. palmae and A. laidlawii and Their Comparison to the Obligate Parasites from ' Candidatus Phytoplasma'.</title>
        <authorList>
            <person name="Kube M."/>
            <person name="Siewert C."/>
            <person name="Migdoll A.M."/>
            <person name="Duduk B."/>
            <person name="Holz S."/>
            <person name="Rabus R."/>
            <person name="Seemuller E."/>
            <person name="Mitrovic J."/>
            <person name="Muller I."/>
            <person name="Buttner C."/>
            <person name="Reinhardt R."/>
        </authorList>
    </citation>
    <scope>NUCLEOTIDE SEQUENCE [LARGE SCALE GENOMIC DNA]</scope>
    <source>
        <strain evidence="4">0502</strain>
    </source>
</reference>
<dbReference type="RefSeq" id="WP_030004992.1">
    <property type="nucleotide sequence ID" value="NC_022549.1"/>
</dbReference>
<dbReference type="KEGG" id="abra:BN85311110"/>
<dbReference type="PROSITE" id="PS51482">
    <property type="entry name" value="DEGV"/>
    <property type="match status" value="1"/>
</dbReference>
<evidence type="ECO:0000313" key="4">
    <source>
        <dbReference type="Proteomes" id="UP000032737"/>
    </source>
</evidence>
<dbReference type="SUPFAM" id="SSF82549">
    <property type="entry name" value="DAK1/DegV-like"/>
    <property type="match status" value="1"/>
</dbReference>